<dbReference type="Gene3D" id="3.40.50.1820">
    <property type="entry name" value="alpha/beta hydrolase"/>
    <property type="match status" value="1"/>
</dbReference>
<dbReference type="Pfam" id="PF07676">
    <property type="entry name" value="PD40"/>
    <property type="match status" value="3"/>
</dbReference>
<keyword evidence="2" id="KW-0720">Serine protease</keyword>
<evidence type="ECO:0000259" key="3">
    <source>
        <dbReference type="Pfam" id="PF00326"/>
    </source>
</evidence>
<protein>
    <submittedName>
        <fullName evidence="4">S9 family peptidase</fullName>
    </submittedName>
</protein>
<dbReference type="InterPro" id="IPR029058">
    <property type="entry name" value="AB_hydrolase_fold"/>
</dbReference>
<dbReference type="InterPro" id="IPR011042">
    <property type="entry name" value="6-blade_b-propeller_TolB-like"/>
</dbReference>
<evidence type="ECO:0000313" key="5">
    <source>
        <dbReference type="Proteomes" id="UP000264071"/>
    </source>
</evidence>
<keyword evidence="2" id="KW-0645">Protease</keyword>
<reference evidence="4 5" key="1">
    <citation type="journal article" date="2018" name="Nat. Biotechnol.">
        <title>A standardized bacterial taxonomy based on genome phylogeny substantially revises the tree of life.</title>
        <authorList>
            <person name="Parks D.H."/>
            <person name="Chuvochina M."/>
            <person name="Waite D.W."/>
            <person name="Rinke C."/>
            <person name="Skarshewski A."/>
            <person name="Chaumeil P.A."/>
            <person name="Hugenholtz P."/>
        </authorList>
    </citation>
    <scope>NUCLEOTIDE SEQUENCE [LARGE SCALE GENOMIC DNA]</scope>
    <source>
        <strain evidence="4">UBA8844</strain>
    </source>
</reference>
<dbReference type="EMBL" id="DPIY01000004">
    <property type="protein sequence ID" value="HCT56274.1"/>
    <property type="molecule type" value="Genomic_DNA"/>
</dbReference>
<dbReference type="SUPFAM" id="SSF82171">
    <property type="entry name" value="DPP6 N-terminal domain-like"/>
    <property type="match status" value="1"/>
</dbReference>
<evidence type="ECO:0000313" key="4">
    <source>
        <dbReference type="EMBL" id="HCT56274.1"/>
    </source>
</evidence>
<comment type="caution">
    <text evidence="4">The sequence shown here is derived from an EMBL/GenBank/DDBJ whole genome shotgun (WGS) entry which is preliminary data.</text>
</comment>
<dbReference type="InterPro" id="IPR011659">
    <property type="entry name" value="WD40"/>
</dbReference>
<sequence>MMCRAITPRGSCCAGSGPESRTGGDLMTRSPVSREATWGTLMCVAALASATTASAQGKRPMSWLDAQYVRNAGGAEVSPDGKQVLYTLSTPDWKEATSQSDIYLVDVDRGLASTKQLTFTTAKNETQPRWAPGGGWFVFSSNRESAAGQANQQQLFLMRADGGEARRITNARDGVSTFEFTRDGQSLIYRSGKSNEEQLYALPVASLAKGTPVDSLSPAQLTKHATGVGTWRIAPDSRRIYFTTADSVDGDEKARRDKKFTVDVRNAETPVAALWAFDIASRSETRLTKDATQAVSGFTISPDGRWIGFNATPNDRYKRNVTEEGIYADVYLLDTQDNSVERLTNNEENSESALSFSPDSKTIAFSASDDMTRFNMKNRRVYLRDAAAKGQAFRKLGDYDGDHSVNFWAPDGRTIYFSTGAKATTQLFALDVASGKTTQLTNVDGVLSVSQEEDSKRYLINYQDPTTPPALFTVSSLDAVKNRASWVQLTDANPWVREQLSLGETSEFTWTSKDGKKVGGVLIKPVGYQAGKKYPLLVAIHGGPAAADLLSFNGGYGAQTYAGKGWVVLMPNYRGSTNYGEAHKVGIVGNYFPPGYNDIMTGVDALIGQGLVDSTKMGVLGWSAGGHWSNWIVTHTNRFKAISSGAGTSNWISMYAQSDMQRNRQHYLGDKLPYDDFEAYWRQSPIRYIRAAKTPTMIHVVEGDPRVPSPQSVELHMGLKRVGVPTELFMYPGASHGIPDARNRLLKSTAEMAWMDYWVLGSGKKFSWRDVLQTLEDPKADKKVEIKGP</sequence>
<feature type="domain" description="Peptidase S9 prolyl oligopeptidase catalytic" evidence="3">
    <location>
        <begin position="558"/>
        <end position="759"/>
    </location>
</feature>
<dbReference type="InterPro" id="IPR001375">
    <property type="entry name" value="Peptidase_S9_cat"/>
</dbReference>
<gene>
    <name evidence="4" type="ORF">DGD08_03575</name>
</gene>
<dbReference type="GO" id="GO:0006508">
    <property type="term" value="P:proteolysis"/>
    <property type="evidence" value="ECO:0007669"/>
    <property type="project" value="InterPro"/>
</dbReference>
<dbReference type="Proteomes" id="UP000264071">
    <property type="component" value="Unassembled WGS sequence"/>
</dbReference>
<dbReference type="GO" id="GO:0004252">
    <property type="term" value="F:serine-type endopeptidase activity"/>
    <property type="evidence" value="ECO:0007669"/>
    <property type="project" value="TreeGrafter"/>
</dbReference>
<dbReference type="SUPFAM" id="SSF53474">
    <property type="entry name" value="alpha/beta-Hydrolases"/>
    <property type="match status" value="1"/>
</dbReference>
<dbReference type="AlphaFoldDB" id="A0A3D4V641"/>
<keyword evidence="1" id="KW-0378">Hydrolase</keyword>
<proteinExistence type="predicted"/>
<evidence type="ECO:0000256" key="2">
    <source>
        <dbReference type="ARBA" id="ARBA00022825"/>
    </source>
</evidence>
<dbReference type="PANTHER" id="PTHR42776">
    <property type="entry name" value="SERINE PEPTIDASE S9 FAMILY MEMBER"/>
    <property type="match status" value="1"/>
</dbReference>
<dbReference type="PANTHER" id="PTHR42776:SF27">
    <property type="entry name" value="DIPEPTIDYL PEPTIDASE FAMILY MEMBER 6"/>
    <property type="match status" value="1"/>
</dbReference>
<evidence type="ECO:0000256" key="1">
    <source>
        <dbReference type="ARBA" id="ARBA00022801"/>
    </source>
</evidence>
<dbReference type="Gene3D" id="2.120.10.30">
    <property type="entry name" value="TolB, C-terminal domain"/>
    <property type="match status" value="2"/>
</dbReference>
<dbReference type="Pfam" id="PF00326">
    <property type="entry name" value="Peptidase_S9"/>
    <property type="match status" value="1"/>
</dbReference>
<organism evidence="4 5">
    <name type="scientific">Gemmatimonas aurantiaca</name>
    <dbReference type="NCBI Taxonomy" id="173480"/>
    <lineage>
        <taxon>Bacteria</taxon>
        <taxon>Pseudomonadati</taxon>
        <taxon>Gemmatimonadota</taxon>
        <taxon>Gemmatimonadia</taxon>
        <taxon>Gemmatimonadales</taxon>
        <taxon>Gemmatimonadaceae</taxon>
        <taxon>Gemmatimonas</taxon>
    </lineage>
</organism>
<accession>A0A3D4V641</accession>
<name>A0A3D4V641_9BACT</name>